<keyword evidence="4 5" id="KW-0472">Membrane</keyword>
<dbReference type="Proteomes" id="UP000887565">
    <property type="component" value="Unplaced"/>
</dbReference>
<feature type="transmembrane region" description="Helical" evidence="5">
    <location>
        <begin position="67"/>
        <end position="90"/>
    </location>
</feature>
<keyword evidence="2 5" id="KW-0812">Transmembrane</keyword>
<reference evidence="7" key="1">
    <citation type="submission" date="2022-11" db="UniProtKB">
        <authorList>
            <consortium name="WormBaseParasite"/>
        </authorList>
    </citation>
    <scope>IDENTIFICATION</scope>
</reference>
<dbReference type="GO" id="GO:0016020">
    <property type="term" value="C:membrane"/>
    <property type="evidence" value="ECO:0007669"/>
    <property type="project" value="UniProtKB-SubCell"/>
</dbReference>
<name>A0A915HTT4_ROMCU</name>
<proteinExistence type="predicted"/>
<dbReference type="AlphaFoldDB" id="A0A915HTT4"/>
<evidence type="ECO:0000256" key="4">
    <source>
        <dbReference type="ARBA" id="ARBA00023136"/>
    </source>
</evidence>
<sequence>MVQHYYQGAGIVQEVLDSLQSVFRCCGNAGCGDFIALRLVLPRTCDLDCYGCRERIFRFLRDGMTVVSVFGSFMLIAELLSVVISAYLLCKLKEKITSQNPATVYEMTYQPQKSQLVARKLRVSNTFGSGNDDRKVVYLSYPVHSQPSKGKDFCQ</sequence>
<dbReference type="WBParaSite" id="nRc.2.0.1.t04941-RA">
    <property type="protein sequence ID" value="nRc.2.0.1.t04941-RA"/>
    <property type="gene ID" value="nRc.2.0.1.g04941"/>
</dbReference>
<keyword evidence="6" id="KW-1185">Reference proteome</keyword>
<evidence type="ECO:0000256" key="3">
    <source>
        <dbReference type="ARBA" id="ARBA00022989"/>
    </source>
</evidence>
<evidence type="ECO:0000313" key="6">
    <source>
        <dbReference type="Proteomes" id="UP000887565"/>
    </source>
</evidence>
<dbReference type="CDD" id="cd03127">
    <property type="entry name" value="tetraspanin_LEL"/>
    <property type="match status" value="1"/>
</dbReference>
<dbReference type="Pfam" id="PF00335">
    <property type="entry name" value="Tetraspanin"/>
    <property type="match status" value="1"/>
</dbReference>
<keyword evidence="3 5" id="KW-1133">Transmembrane helix</keyword>
<accession>A0A915HTT4</accession>
<comment type="subcellular location">
    <subcellularLocation>
        <location evidence="1">Membrane</location>
        <topology evidence="1">Multi-pass membrane protein</topology>
    </subcellularLocation>
</comment>
<organism evidence="6 7">
    <name type="scientific">Romanomermis culicivorax</name>
    <name type="common">Nematode worm</name>
    <dbReference type="NCBI Taxonomy" id="13658"/>
    <lineage>
        <taxon>Eukaryota</taxon>
        <taxon>Metazoa</taxon>
        <taxon>Ecdysozoa</taxon>
        <taxon>Nematoda</taxon>
        <taxon>Enoplea</taxon>
        <taxon>Dorylaimia</taxon>
        <taxon>Mermithida</taxon>
        <taxon>Mermithoidea</taxon>
        <taxon>Mermithidae</taxon>
        <taxon>Romanomermis</taxon>
    </lineage>
</organism>
<dbReference type="SUPFAM" id="SSF48652">
    <property type="entry name" value="Tetraspanin"/>
    <property type="match status" value="1"/>
</dbReference>
<evidence type="ECO:0000313" key="7">
    <source>
        <dbReference type="WBParaSite" id="nRc.2.0.1.t04941-RA"/>
    </source>
</evidence>
<evidence type="ECO:0000256" key="5">
    <source>
        <dbReference type="SAM" id="Phobius"/>
    </source>
</evidence>
<evidence type="ECO:0000256" key="1">
    <source>
        <dbReference type="ARBA" id="ARBA00004141"/>
    </source>
</evidence>
<dbReference type="InterPro" id="IPR018499">
    <property type="entry name" value="Tetraspanin/Peripherin"/>
</dbReference>
<evidence type="ECO:0000256" key="2">
    <source>
        <dbReference type="ARBA" id="ARBA00022692"/>
    </source>
</evidence>
<protein>
    <submittedName>
        <fullName evidence="7">Tetraspanin</fullName>
    </submittedName>
</protein>
<dbReference type="InterPro" id="IPR008952">
    <property type="entry name" value="Tetraspanin_EC2_sf"/>
</dbReference>